<dbReference type="Proteomes" id="UP000319257">
    <property type="component" value="Unassembled WGS sequence"/>
</dbReference>
<evidence type="ECO:0000313" key="2">
    <source>
        <dbReference type="EMBL" id="TPX13729.1"/>
    </source>
</evidence>
<dbReference type="RefSeq" id="XP_030995440.1">
    <property type="nucleotide sequence ID" value="XM_031140508.1"/>
</dbReference>
<reference evidence="2 3" key="1">
    <citation type="submission" date="2019-06" db="EMBL/GenBank/DDBJ databases">
        <title>Draft genome sequence of the filamentous fungus Phialemoniopsis curvata isolated from diesel fuel.</title>
        <authorList>
            <person name="Varaljay V.A."/>
            <person name="Lyon W.J."/>
            <person name="Crouch A.L."/>
            <person name="Drake C.E."/>
            <person name="Hollomon J.M."/>
            <person name="Nadeau L.J."/>
            <person name="Nunn H.S."/>
            <person name="Stevenson B.S."/>
            <person name="Bojanowski C.L."/>
            <person name="Crookes-Goodson W.J."/>
        </authorList>
    </citation>
    <scope>NUCLEOTIDE SEQUENCE [LARGE SCALE GENOMIC DNA]</scope>
    <source>
        <strain evidence="2 3">D216</strain>
    </source>
</reference>
<name>A0A507B8L7_9PEZI</name>
<dbReference type="AlphaFoldDB" id="A0A507B8L7"/>
<evidence type="ECO:0000256" key="1">
    <source>
        <dbReference type="SAM" id="SignalP"/>
    </source>
</evidence>
<keyword evidence="3" id="KW-1185">Reference proteome</keyword>
<accession>A0A507B8L7</accession>
<dbReference type="OrthoDB" id="4831122at2759"/>
<gene>
    <name evidence="2" type="ORF">E0L32_005932</name>
</gene>
<evidence type="ECO:0008006" key="4">
    <source>
        <dbReference type="Google" id="ProtNLM"/>
    </source>
</evidence>
<keyword evidence="1" id="KW-0732">Signal</keyword>
<sequence length="237" mass="25493">MLSLVILTLLGSSHLSTALPTSSALSYDDVIVIKNDGQPEIMKAADFDRLEHRAAAFSPPSGTKDSNPVSLQPRRGCDKSTEIQVLSDTEFLNWDVPISPVVSSAGGQSASVAVSSGYTLSNTLTAGASLDIPLIKNLLSASLSVSYTETWTTQQSHTLTFNVPENMFGVIVSQPYVRRVQGNVFSGCTDNPSNNTFMSDTYTSQAYKDLNWVKGVIRLCSSDKYPIPYCIGEGTHA</sequence>
<organism evidence="2 3">
    <name type="scientific">Thyridium curvatum</name>
    <dbReference type="NCBI Taxonomy" id="1093900"/>
    <lineage>
        <taxon>Eukaryota</taxon>
        <taxon>Fungi</taxon>
        <taxon>Dikarya</taxon>
        <taxon>Ascomycota</taxon>
        <taxon>Pezizomycotina</taxon>
        <taxon>Sordariomycetes</taxon>
        <taxon>Sordariomycetidae</taxon>
        <taxon>Thyridiales</taxon>
        <taxon>Thyridiaceae</taxon>
        <taxon>Thyridium</taxon>
    </lineage>
</organism>
<dbReference type="GeneID" id="41973379"/>
<dbReference type="InParanoid" id="A0A507B8L7"/>
<feature type="chain" id="PRO_5021376825" description="Celp0028 effector like protein" evidence="1">
    <location>
        <begin position="19"/>
        <end position="237"/>
    </location>
</feature>
<proteinExistence type="predicted"/>
<evidence type="ECO:0000313" key="3">
    <source>
        <dbReference type="Proteomes" id="UP000319257"/>
    </source>
</evidence>
<comment type="caution">
    <text evidence="2">The sequence shown here is derived from an EMBL/GenBank/DDBJ whole genome shotgun (WGS) entry which is preliminary data.</text>
</comment>
<feature type="signal peptide" evidence="1">
    <location>
        <begin position="1"/>
        <end position="18"/>
    </location>
</feature>
<dbReference type="EMBL" id="SKBQ01000032">
    <property type="protein sequence ID" value="TPX13729.1"/>
    <property type="molecule type" value="Genomic_DNA"/>
</dbReference>
<protein>
    <recommendedName>
        <fullName evidence="4">Celp0028 effector like protein</fullName>
    </recommendedName>
</protein>